<organism evidence="5 6">
    <name type="scientific">Kribbella voronezhensis</name>
    <dbReference type="NCBI Taxonomy" id="2512212"/>
    <lineage>
        <taxon>Bacteria</taxon>
        <taxon>Bacillati</taxon>
        <taxon>Actinomycetota</taxon>
        <taxon>Actinomycetes</taxon>
        <taxon>Propionibacteriales</taxon>
        <taxon>Kribbellaceae</taxon>
        <taxon>Kribbella</taxon>
    </lineage>
</organism>
<dbReference type="GO" id="GO:0000976">
    <property type="term" value="F:transcription cis-regulatory region binding"/>
    <property type="evidence" value="ECO:0007669"/>
    <property type="project" value="TreeGrafter"/>
</dbReference>
<dbReference type="CDD" id="cd06267">
    <property type="entry name" value="PBP1_LacI_sugar_binding-like"/>
    <property type="match status" value="1"/>
</dbReference>
<dbReference type="PANTHER" id="PTHR30146:SF155">
    <property type="entry name" value="ALANINE RACEMASE"/>
    <property type="match status" value="1"/>
</dbReference>
<keyword evidence="6" id="KW-1185">Reference proteome</keyword>
<keyword evidence="1" id="KW-0805">Transcription regulation</keyword>
<dbReference type="SUPFAM" id="SSF53822">
    <property type="entry name" value="Periplasmic binding protein-like I"/>
    <property type="match status" value="1"/>
</dbReference>
<dbReference type="AlphaFoldDB" id="A0A4R7SXG4"/>
<name>A0A4R7SXG4_9ACTN</name>
<dbReference type="PANTHER" id="PTHR30146">
    <property type="entry name" value="LACI-RELATED TRANSCRIPTIONAL REPRESSOR"/>
    <property type="match status" value="1"/>
</dbReference>
<feature type="domain" description="Transcriptional regulator LacI/GalR-like sensor" evidence="4">
    <location>
        <begin position="122"/>
        <end position="269"/>
    </location>
</feature>
<dbReference type="InterPro" id="IPR046335">
    <property type="entry name" value="LacI/GalR-like_sensor"/>
</dbReference>
<dbReference type="InterPro" id="IPR028082">
    <property type="entry name" value="Peripla_BP_I"/>
</dbReference>
<evidence type="ECO:0000256" key="3">
    <source>
        <dbReference type="ARBA" id="ARBA00023163"/>
    </source>
</evidence>
<dbReference type="EMBL" id="SOCE01000002">
    <property type="protein sequence ID" value="TDU83961.1"/>
    <property type="molecule type" value="Genomic_DNA"/>
</dbReference>
<dbReference type="OrthoDB" id="189006at2"/>
<protein>
    <submittedName>
        <fullName evidence="5">LacI family transcriptional regulator</fullName>
    </submittedName>
</protein>
<sequence>MQEVTSPDRVVGLVLARTGRVLGLEPFMADLSQGIEEYFAGRHCSLLIEFTADLAGEIAVWQRWAANDFVDGLILVDLRSEDPRLAELAGLRVPAVLLGGPELQVPITTVLVDNAEGARAAVRALADLGHDDIARVSGPRDMTHCKARDEAFVESCAERGIRGMVVEGDYSEDSGRAATRQLLTGDRIPTAVVYDNDLMAIGGLAVARELGVEIPRQLSVIAWDDTAVARLAHPPLSVVTVDVHGLGTIVGKAVLAAMDGAGTTTYEVPKPTIRLAGSTAVKNQNALPTNA</sequence>
<keyword evidence="2" id="KW-0238">DNA-binding</keyword>
<proteinExistence type="predicted"/>
<evidence type="ECO:0000259" key="4">
    <source>
        <dbReference type="Pfam" id="PF13377"/>
    </source>
</evidence>
<evidence type="ECO:0000256" key="2">
    <source>
        <dbReference type="ARBA" id="ARBA00023125"/>
    </source>
</evidence>
<gene>
    <name evidence="5" type="ORF">EV138_6425</name>
</gene>
<dbReference type="Gene3D" id="3.40.50.2300">
    <property type="match status" value="2"/>
</dbReference>
<dbReference type="Pfam" id="PF13377">
    <property type="entry name" value="Peripla_BP_3"/>
    <property type="match status" value="1"/>
</dbReference>
<accession>A0A4R7SXG4</accession>
<keyword evidence="3" id="KW-0804">Transcription</keyword>
<dbReference type="Proteomes" id="UP000295151">
    <property type="component" value="Unassembled WGS sequence"/>
</dbReference>
<comment type="caution">
    <text evidence="5">The sequence shown here is derived from an EMBL/GenBank/DDBJ whole genome shotgun (WGS) entry which is preliminary data.</text>
</comment>
<reference evidence="5 6" key="1">
    <citation type="submission" date="2019-03" db="EMBL/GenBank/DDBJ databases">
        <title>Genomic Encyclopedia of Type Strains, Phase III (KMG-III): the genomes of soil and plant-associated and newly described type strains.</title>
        <authorList>
            <person name="Whitman W."/>
        </authorList>
    </citation>
    <scope>NUCLEOTIDE SEQUENCE [LARGE SCALE GENOMIC DNA]</scope>
    <source>
        <strain evidence="5 6">VKM Ac-2575</strain>
    </source>
</reference>
<evidence type="ECO:0000313" key="6">
    <source>
        <dbReference type="Proteomes" id="UP000295151"/>
    </source>
</evidence>
<dbReference type="RefSeq" id="WP_133983551.1">
    <property type="nucleotide sequence ID" value="NZ_SOCE01000002.1"/>
</dbReference>
<evidence type="ECO:0000313" key="5">
    <source>
        <dbReference type="EMBL" id="TDU83961.1"/>
    </source>
</evidence>
<dbReference type="GO" id="GO:0003700">
    <property type="term" value="F:DNA-binding transcription factor activity"/>
    <property type="evidence" value="ECO:0007669"/>
    <property type="project" value="TreeGrafter"/>
</dbReference>
<evidence type="ECO:0000256" key="1">
    <source>
        <dbReference type="ARBA" id="ARBA00023015"/>
    </source>
</evidence>